<evidence type="ECO:0000256" key="1">
    <source>
        <dbReference type="SAM" id="MobiDB-lite"/>
    </source>
</evidence>
<feature type="compositionally biased region" description="Low complexity" evidence="1">
    <location>
        <begin position="14"/>
        <end position="27"/>
    </location>
</feature>
<keyword evidence="3" id="KW-1185">Reference proteome</keyword>
<accession>A0A8H2W3S6</accession>
<protein>
    <submittedName>
        <fullName evidence="2">75f57d54-f733-4dbf-8f52-2ec60e07d494</fullName>
    </submittedName>
</protein>
<dbReference type="EMBL" id="CAJHIA010000034">
    <property type="protein sequence ID" value="CAD6450246.1"/>
    <property type="molecule type" value="Genomic_DNA"/>
</dbReference>
<evidence type="ECO:0000313" key="2">
    <source>
        <dbReference type="EMBL" id="CAD6450246.1"/>
    </source>
</evidence>
<reference evidence="2" key="1">
    <citation type="submission" date="2020-10" db="EMBL/GenBank/DDBJ databases">
        <authorList>
            <person name="Kusch S."/>
        </authorList>
    </citation>
    <scope>NUCLEOTIDE SEQUENCE</scope>
    <source>
        <strain evidence="2">SwB9</strain>
    </source>
</reference>
<feature type="region of interest" description="Disordered" evidence="1">
    <location>
        <begin position="1"/>
        <end position="54"/>
    </location>
</feature>
<feature type="compositionally biased region" description="Pro residues" evidence="1">
    <location>
        <begin position="28"/>
        <end position="37"/>
    </location>
</feature>
<proteinExistence type="predicted"/>
<dbReference type="AlphaFoldDB" id="A0A8H2W3S6"/>
<comment type="caution">
    <text evidence="2">The sequence shown here is derived from an EMBL/GenBank/DDBJ whole genome shotgun (WGS) entry which is preliminary data.</text>
</comment>
<sequence length="202" mass="22674">MDSHAHHNEHAAISGSTPSWSVSSTPPSESPSQPPSPSRRSSSPRPPSLLSTRENDQQFITYMVQNNKIIAEMQEKLTGVKINNMDCIGVAEREDLARQVLILQAVDSSSHDKLRKIVFELQSDRIIRKWRNTKYAGLKIDWKKVIPELVVGNKFVRNWLTKMLLRKKADGTSEISDDGEFYSAWGVGQDTSRKWGAIGSLA</sequence>
<name>A0A8H2W3S6_9HELO</name>
<organism evidence="2 3">
    <name type="scientific">Sclerotinia trifoliorum</name>
    <dbReference type="NCBI Taxonomy" id="28548"/>
    <lineage>
        <taxon>Eukaryota</taxon>
        <taxon>Fungi</taxon>
        <taxon>Dikarya</taxon>
        <taxon>Ascomycota</taxon>
        <taxon>Pezizomycotina</taxon>
        <taxon>Leotiomycetes</taxon>
        <taxon>Helotiales</taxon>
        <taxon>Sclerotiniaceae</taxon>
        <taxon>Sclerotinia</taxon>
    </lineage>
</organism>
<feature type="compositionally biased region" description="Basic and acidic residues" evidence="1">
    <location>
        <begin position="1"/>
        <end position="10"/>
    </location>
</feature>
<feature type="compositionally biased region" description="Low complexity" evidence="1">
    <location>
        <begin position="38"/>
        <end position="52"/>
    </location>
</feature>
<dbReference type="OrthoDB" id="3551899at2759"/>
<dbReference type="Proteomes" id="UP000624404">
    <property type="component" value="Unassembled WGS sequence"/>
</dbReference>
<gene>
    <name evidence="2" type="ORF">SCLTRI_LOCUS9332</name>
</gene>
<evidence type="ECO:0000313" key="3">
    <source>
        <dbReference type="Proteomes" id="UP000624404"/>
    </source>
</evidence>